<keyword evidence="11" id="KW-1185">Reference proteome</keyword>
<feature type="transmembrane region" description="Helical" evidence="9">
    <location>
        <begin position="67"/>
        <end position="86"/>
    </location>
</feature>
<evidence type="ECO:0000256" key="4">
    <source>
        <dbReference type="ARBA" id="ARBA00022692"/>
    </source>
</evidence>
<evidence type="ECO:0000256" key="7">
    <source>
        <dbReference type="ARBA" id="ARBA00023136"/>
    </source>
</evidence>
<comment type="caution">
    <text evidence="10">The sequence shown here is derived from an EMBL/GenBank/DDBJ whole genome shotgun (WGS) entry which is preliminary data.</text>
</comment>
<dbReference type="RefSeq" id="WP_354442716.1">
    <property type="nucleotide sequence ID" value="NZ_JBEPSH010000003.1"/>
</dbReference>
<protein>
    <submittedName>
        <fullName evidence="10">Membrane protein</fullName>
    </submittedName>
</protein>
<dbReference type="EMBL" id="JBEPSH010000003">
    <property type="protein sequence ID" value="MET4576651.1"/>
    <property type="molecule type" value="Genomic_DNA"/>
</dbReference>
<dbReference type="Proteomes" id="UP001549320">
    <property type="component" value="Unassembled WGS sequence"/>
</dbReference>
<evidence type="ECO:0000256" key="3">
    <source>
        <dbReference type="ARBA" id="ARBA00022475"/>
    </source>
</evidence>
<evidence type="ECO:0000256" key="6">
    <source>
        <dbReference type="ARBA" id="ARBA00023065"/>
    </source>
</evidence>
<keyword evidence="3" id="KW-1003">Cell membrane</keyword>
<name>A0ABV2Q6J5_9BURK</name>
<keyword evidence="4 9" id="KW-0812">Transmembrane</keyword>
<keyword evidence="7 9" id="KW-0472">Membrane</keyword>
<evidence type="ECO:0000313" key="11">
    <source>
        <dbReference type="Proteomes" id="UP001549320"/>
    </source>
</evidence>
<accession>A0ABV2Q6J5</accession>
<reference evidence="10 11" key="1">
    <citation type="submission" date="2024-06" db="EMBL/GenBank/DDBJ databases">
        <title>Sorghum-associated microbial communities from plants grown in Nebraska, USA.</title>
        <authorList>
            <person name="Schachtman D."/>
        </authorList>
    </citation>
    <scope>NUCLEOTIDE SEQUENCE [LARGE SCALE GENOMIC DNA]</scope>
    <source>
        <strain evidence="10 11">2709</strain>
    </source>
</reference>
<feature type="transmembrane region" description="Helical" evidence="9">
    <location>
        <begin position="238"/>
        <end position="269"/>
    </location>
</feature>
<keyword evidence="2" id="KW-0813">Transport</keyword>
<dbReference type="InterPro" id="IPR044669">
    <property type="entry name" value="YneE/VCCN1/2-like"/>
</dbReference>
<dbReference type="PANTHER" id="PTHR33281">
    <property type="entry name" value="UPF0187 PROTEIN YNEE"/>
    <property type="match status" value="1"/>
</dbReference>
<evidence type="ECO:0000256" key="1">
    <source>
        <dbReference type="ARBA" id="ARBA00004651"/>
    </source>
</evidence>
<feature type="transmembrane region" description="Helical" evidence="9">
    <location>
        <begin position="40"/>
        <end position="61"/>
    </location>
</feature>
<sequence length="323" mass="35940">MNVLVSGWSRSRWWCRLILLERPNAIGLFFAIKGSVLPRIAPSIAVCTGLAVLVTITHGLLFSWKVTLTPVPFTLMGLALAIFLGFRNSTAYDRFWEARKLWGELIHQSRNLARQQAWVKIDGAAQAEESRLVLFRTVAFAHALRCQLRRLDAKADLTQWIGAPEQAQVTARFNPGNELLTLNTQVFSRWVREDRLPIPLAAEMDKTLAALAGVQTGCERIASTPIPFAYTLLLHRTAYMYCLLLPFGLVDVIGLMTPVVVAIVSYTFFGLDALGDEIEQPFGVRPHHLPLDAMCRVIEIDMLRASGEQALPEPLKPVGGVIL</sequence>
<evidence type="ECO:0000256" key="5">
    <source>
        <dbReference type="ARBA" id="ARBA00022989"/>
    </source>
</evidence>
<proteinExistence type="inferred from homology"/>
<evidence type="ECO:0000256" key="8">
    <source>
        <dbReference type="ARBA" id="ARBA00034708"/>
    </source>
</evidence>
<evidence type="ECO:0000313" key="10">
    <source>
        <dbReference type="EMBL" id="MET4576651.1"/>
    </source>
</evidence>
<evidence type="ECO:0000256" key="9">
    <source>
        <dbReference type="SAM" id="Phobius"/>
    </source>
</evidence>
<gene>
    <name evidence="10" type="ORF">ABIE13_001760</name>
</gene>
<comment type="similarity">
    <text evidence="8">Belongs to the anion channel-forming bestrophin (TC 1.A.46) family.</text>
</comment>
<dbReference type="PANTHER" id="PTHR33281:SF19">
    <property type="entry name" value="VOLTAGE-DEPENDENT ANION CHANNEL-FORMING PROTEIN YNEE"/>
    <property type="match status" value="1"/>
</dbReference>
<keyword evidence="6" id="KW-0406">Ion transport</keyword>
<comment type="subcellular location">
    <subcellularLocation>
        <location evidence="1">Cell membrane</location>
        <topology evidence="1">Multi-pass membrane protein</topology>
    </subcellularLocation>
</comment>
<organism evidence="10 11">
    <name type="scientific">Ottowia thiooxydans</name>
    <dbReference type="NCBI Taxonomy" id="219182"/>
    <lineage>
        <taxon>Bacteria</taxon>
        <taxon>Pseudomonadati</taxon>
        <taxon>Pseudomonadota</taxon>
        <taxon>Betaproteobacteria</taxon>
        <taxon>Burkholderiales</taxon>
        <taxon>Comamonadaceae</taxon>
        <taxon>Ottowia</taxon>
    </lineage>
</organism>
<keyword evidence="5 9" id="KW-1133">Transmembrane helix</keyword>
<evidence type="ECO:0000256" key="2">
    <source>
        <dbReference type="ARBA" id="ARBA00022448"/>
    </source>
</evidence>
<dbReference type="Pfam" id="PF25539">
    <property type="entry name" value="Bestrophin_2"/>
    <property type="match status" value="1"/>
</dbReference>